<gene>
    <name evidence="2" type="ORF">C8J55DRAFT_219231</name>
</gene>
<dbReference type="EMBL" id="JANVFS010000004">
    <property type="protein sequence ID" value="KAJ4492958.1"/>
    <property type="molecule type" value="Genomic_DNA"/>
</dbReference>
<reference evidence="2" key="1">
    <citation type="submission" date="2022-08" db="EMBL/GenBank/DDBJ databases">
        <authorList>
            <consortium name="DOE Joint Genome Institute"/>
            <person name="Min B."/>
            <person name="Riley R."/>
            <person name="Sierra-Patev S."/>
            <person name="Naranjo-Ortiz M."/>
            <person name="Looney B."/>
            <person name="Konkel Z."/>
            <person name="Slot J.C."/>
            <person name="Sakamoto Y."/>
            <person name="Steenwyk J.L."/>
            <person name="Rokas A."/>
            <person name="Carro J."/>
            <person name="Camarero S."/>
            <person name="Ferreira P."/>
            <person name="Molpeceres G."/>
            <person name="Ruiz-Duenas F.J."/>
            <person name="Serrano A."/>
            <person name="Henrissat B."/>
            <person name="Drula E."/>
            <person name="Hughes K.W."/>
            <person name="Mata J.L."/>
            <person name="Ishikawa N.K."/>
            <person name="Vargas-Isla R."/>
            <person name="Ushijima S."/>
            <person name="Smith C.A."/>
            <person name="Ahrendt S."/>
            <person name="Andreopoulos W."/>
            <person name="He G."/>
            <person name="Labutti K."/>
            <person name="Lipzen A."/>
            <person name="Ng V."/>
            <person name="Sandor L."/>
            <person name="Barry K."/>
            <person name="Martinez A.T."/>
            <person name="Xiao Y."/>
            <person name="Gibbons J.G."/>
            <person name="Terashima K."/>
            <person name="Hibbett D.S."/>
            <person name="Grigoriev I.V."/>
        </authorList>
    </citation>
    <scope>NUCLEOTIDE SEQUENCE</scope>
    <source>
        <strain evidence="2">Sp2 HRB7682 ss15</strain>
    </source>
</reference>
<evidence type="ECO:0000313" key="3">
    <source>
        <dbReference type="Proteomes" id="UP001150238"/>
    </source>
</evidence>
<dbReference type="InterPro" id="IPR011990">
    <property type="entry name" value="TPR-like_helical_dom_sf"/>
</dbReference>
<feature type="region of interest" description="Disordered" evidence="1">
    <location>
        <begin position="633"/>
        <end position="660"/>
    </location>
</feature>
<dbReference type="AlphaFoldDB" id="A0A9W9AXY2"/>
<sequence>MNQCWFFPPMFRAACGRGCSLRGRNRQYTTATFPTWSTLNHEIPAPSSPAHSKLNNLLASSKSAPNDIWAFYNDVLDVSGPHELDLFIHQRVLQRCTLSMEQMRKNSRRHYFSMARPVPGHIHEDRFQNIIRNILSIGYTPSREDYHFILGQFAAVGHSIGSMGVYNEMKGNKDCLPNNVTIALVLQSIAHRLGLPERKVDRQETANRARGLLKQILDDMRSRGIPWTNTNMDLTIRIMKYTSDEENFDTLLKLGYGIDLRYPDRPVLDDQSSALLPFTLHTLNTVINMYGLGGNLSKLVQAFEVLTVPLPHAQKHFSASFEDEDDFGIVPPESSLSFGFPSAEPNTTTYTFLLRQISQHNKAHLARHYLLQAIKHDIEVSRDLRRKVITTPNLEDVQAPRIAINRAMLVPVFGLSNRNKNVSLMRWLHDRIPSIIRRKKADILHFCNFIKHLERVGKWPPPPKPKSHHTTRRVPVSTSKDYIDVDGVRWHRADVEDVLAVDPSIQQPVPVYTVKPIDLRLHLRILKTDVNDLTVYYGYVRSVLARTIERVKDKLGRRVWRGRNIYLKDVTLVGGTAARPKSRMKVSKDTWRQIVGYKPKLKTGFARPPSHFHHKVIRHQYWREVKSIREEQAKGSSAGHFTRSGQTSMLKPPGEEGKEW</sequence>
<evidence type="ECO:0000313" key="2">
    <source>
        <dbReference type="EMBL" id="KAJ4492958.1"/>
    </source>
</evidence>
<organism evidence="2 3">
    <name type="scientific">Lentinula lateritia</name>
    <dbReference type="NCBI Taxonomy" id="40482"/>
    <lineage>
        <taxon>Eukaryota</taxon>
        <taxon>Fungi</taxon>
        <taxon>Dikarya</taxon>
        <taxon>Basidiomycota</taxon>
        <taxon>Agaricomycotina</taxon>
        <taxon>Agaricomycetes</taxon>
        <taxon>Agaricomycetidae</taxon>
        <taxon>Agaricales</taxon>
        <taxon>Marasmiineae</taxon>
        <taxon>Omphalotaceae</taxon>
        <taxon>Lentinula</taxon>
    </lineage>
</organism>
<name>A0A9W9AXY2_9AGAR</name>
<protein>
    <submittedName>
        <fullName evidence="2">Uncharacterized protein</fullName>
    </submittedName>
</protein>
<proteinExistence type="predicted"/>
<dbReference type="Gene3D" id="1.25.40.10">
    <property type="entry name" value="Tetratricopeptide repeat domain"/>
    <property type="match status" value="1"/>
</dbReference>
<comment type="caution">
    <text evidence="2">The sequence shown here is derived from an EMBL/GenBank/DDBJ whole genome shotgun (WGS) entry which is preliminary data.</text>
</comment>
<dbReference type="Proteomes" id="UP001150238">
    <property type="component" value="Unassembled WGS sequence"/>
</dbReference>
<accession>A0A9W9AXY2</accession>
<evidence type="ECO:0000256" key="1">
    <source>
        <dbReference type="SAM" id="MobiDB-lite"/>
    </source>
</evidence>
<reference evidence="2" key="2">
    <citation type="journal article" date="2023" name="Proc. Natl. Acad. Sci. U.S.A.">
        <title>A global phylogenomic analysis of the shiitake genus Lentinula.</title>
        <authorList>
            <person name="Sierra-Patev S."/>
            <person name="Min B."/>
            <person name="Naranjo-Ortiz M."/>
            <person name="Looney B."/>
            <person name="Konkel Z."/>
            <person name="Slot J.C."/>
            <person name="Sakamoto Y."/>
            <person name="Steenwyk J.L."/>
            <person name="Rokas A."/>
            <person name="Carro J."/>
            <person name="Camarero S."/>
            <person name="Ferreira P."/>
            <person name="Molpeceres G."/>
            <person name="Ruiz-Duenas F.J."/>
            <person name="Serrano A."/>
            <person name="Henrissat B."/>
            <person name="Drula E."/>
            <person name="Hughes K.W."/>
            <person name="Mata J.L."/>
            <person name="Ishikawa N.K."/>
            <person name="Vargas-Isla R."/>
            <person name="Ushijima S."/>
            <person name="Smith C.A."/>
            <person name="Donoghue J."/>
            <person name="Ahrendt S."/>
            <person name="Andreopoulos W."/>
            <person name="He G."/>
            <person name="LaButti K."/>
            <person name="Lipzen A."/>
            <person name="Ng V."/>
            <person name="Riley R."/>
            <person name="Sandor L."/>
            <person name="Barry K."/>
            <person name="Martinez A.T."/>
            <person name="Xiao Y."/>
            <person name="Gibbons J.G."/>
            <person name="Terashima K."/>
            <person name="Grigoriev I.V."/>
            <person name="Hibbett D."/>
        </authorList>
    </citation>
    <scope>NUCLEOTIDE SEQUENCE</scope>
    <source>
        <strain evidence="2">Sp2 HRB7682 ss15</strain>
    </source>
</reference>